<organism evidence="9 10">
    <name type="scientific">Pelagibacterium nitratireducens</name>
    <dbReference type="NCBI Taxonomy" id="1046114"/>
    <lineage>
        <taxon>Bacteria</taxon>
        <taxon>Pseudomonadati</taxon>
        <taxon>Pseudomonadota</taxon>
        <taxon>Alphaproteobacteria</taxon>
        <taxon>Hyphomicrobiales</taxon>
        <taxon>Devosiaceae</taxon>
        <taxon>Pelagibacterium</taxon>
    </lineage>
</organism>
<dbReference type="InterPro" id="IPR002656">
    <property type="entry name" value="Acyl_transf_3_dom"/>
</dbReference>
<keyword evidence="5 7" id="KW-1133">Transmembrane helix</keyword>
<evidence type="ECO:0000256" key="6">
    <source>
        <dbReference type="ARBA" id="ARBA00023136"/>
    </source>
</evidence>
<feature type="transmembrane region" description="Helical" evidence="7">
    <location>
        <begin position="85"/>
        <end position="103"/>
    </location>
</feature>
<comment type="similarity">
    <text evidence="2">Belongs to the acyltransferase 3 family.</text>
</comment>
<dbReference type="Proteomes" id="UP001369958">
    <property type="component" value="Chromosome"/>
</dbReference>
<evidence type="ECO:0000313" key="9">
    <source>
        <dbReference type="EMBL" id="WWT34336.1"/>
    </source>
</evidence>
<keyword evidence="4 7" id="KW-0812">Transmembrane</keyword>
<dbReference type="PANTHER" id="PTHR40074">
    <property type="entry name" value="O-ACETYLTRANSFERASE WECH"/>
    <property type="match status" value="1"/>
</dbReference>
<dbReference type="EMBL" id="CP146275">
    <property type="protein sequence ID" value="WWT34336.1"/>
    <property type="molecule type" value="Genomic_DNA"/>
</dbReference>
<keyword evidence="6 7" id="KW-0472">Membrane</keyword>
<name>A0ABZ2I3F4_9HYPH</name>
<keyword evidence="10" id="KW-1185">Reference proteome</keyword>
<feature type="transmembrane region" description="Helical" evidence="7">
    <location>
        <begin position="304"/>
        <end position="325"/>
    </location>
</feature>
<protein>
    <submittedName>
        <fullName evidence="9">Acyltransferase family protein</fullName>
    </submittedName>
</protein>
<feature type="transmembrane region" description="Helical" evidence="7">
    <location>
        <begin position="12"/>
        <end position="32"/>
    </location>
</feature>
<feature type="domain" description="Acyltransferase 3" evidence="8">
    <location>
        <begin position="10"/>
        <end position="323"/>
    </location>
</feature>
<evidence type="ECO:0000256" key="2">
    <source>
        <dbReference type="ARBA" id="ARBA00007400"/>
    </source>
</evidence>
<feature type="transmembrane region" description="Helical" evidence="7">
    <location>
        <begin position="52"/>
        <end position="73"/>
    </location>
</feature>
<keyword evidence="3" id="KW-1003">Cell membrane</keyword>
<feature type="transmembrane region" description="Helical" evidence="7">
    <location>
        <begin position="241"/>
        <end position="265"/>
    </location>
</feature>
<evidence type="ECO:0000256" key="1">
    <source>
        <dbReference type="ARBA" id="ARBA00004651"/>
    </source>
</evidence>
<evidence type="ECO:0000256" key="4">
    <source>
        <dbReference type="ARBA" id="ARBA00022692"/>
    </source>
</evidence>
<comment type="subcellular location">
    <subcellularLocation>
        <location evidence="1">Cell membrane</location>
        <topology evidence="1">Multi-pass membrane protein</topology>
    </subcellularLocation>
</comment>
<feature type="transmembrane region" description="Helical" evidence="7">
    <location>
        <begin position="277"/>
        <end position="298"/>
    </location>
</feature>
<evidence type="ECO:0000259" key="8">
    <source>
        <dbReference type="Pfam" id="PF01757"/>
    </source>
</evidence>
<evidence type="ECO:0000256" key="5">
    <source>
        <dbReference type="ARBA" id="ARBA00022989"/>
    </source>
</evidence>
<dbReference type="PANTHER" id="PTHR40074:SF4">
    <property type="entry name" value="INNER MEMBRANE PROTEIN YCFT"/>
    <property type="match status" value="1"/>
</dbReference>
<dbReference type="GO" id="GO:0016746">
    <property type="term" value="F:acyltransferase activity"/>
    <property type="evidence" value="ECO:0007669"/>
    <property type="project" value="UniProtKB-KW"/>
</dbReference>
<dbReference type="Pfam" id="PF01757">
    <property type="entry name" value="Acyl_transf_3"/>
    <property type="match status" value="1"/>
</dbReference>
<feature type="transmembrane region" description="Helical" evidence="7">
    <location>
        <begin position="176"/>
        <end position="194"/>
    </location>
</feature>
<evidence type="ECO:0000256" key="7">
    <source>
        <dbReference type="SAM" id="Phobius"/>
    </source>
</evidence>
<gene>
    <name evidence="9" type="ORF">V6617_07680</name>
</gene>
<sequence>MTDTAKPRHAWVDVAKGLSIILVVMMHSTYGVGEATERVGFMHYILGFATPFRMPEFFLVSGLFLSAVIARPWRNFTDRRVVHYLYFYALWAVILIAFKHLIVDRDPAGTLALMASAIYEPYSILWFIYALAIYGLIAKLLFQLRVPHIAVLIVAAAASIAPVATPLSIVNYVAEYFVYFYAGYALAPAIFKLSDWIQSHPALAVAGLAAWALANGALVFSPGHSVTYGVVTSGVDNIPGAHFLMAMAGATAICAAAVLLARLAAMDWLRWMGAHSIVIYLSFVIPMGSFRTILLRFVPQIDAGIASLACLIVAVVCPLILYWIIGKTGLGKFLFERPAWAHLPGAPGSRWAQRPAPAPAE</sequence>
<feature type="transmembrane region" description="Helical" evidence="7">
    <location>
        <begin position="201"/>
        <end position="221"/>
    </location>
</feature>
<accession>A0ABZ2I3F4</accession>
<keyword evidence="9" id="KW-0012">Acyltransferase</keyword>
<reference evidence="9 10" key="1">
    <citation type="submission" date="2024-02" db="EMBL/GenBank/DDBJ databases">
        <title>Complete genome sequence of Pelagibacterium nitratireducens ZH15.</title>
        <authorList>
            <person name="Zhao L.H."/>
        </authorList>
    </citation>
    <scope>NUCLEOTIDE SEQUENCE [LARGE SCALE GENOMIC DNA]</scope>
    <source>
        <strain evidence="9 10">ZH15</strain>
    </source>
</reference>
<feature type="transmembrane region" description="Helical" evidence="7">
    <location>
        <begin position="123"/>
        <end position="142"/>
    </location>
</feature>
<dbReference type="RefSeq" id="WP_338610191.1">
    <property type="nucleotide sequence ID" value="NZ_CP146275.1"/>
</dbReference>
<evidence type="ECO:0000313" key="10">
    <source>
        <dbReference type="Proteomes" id="UP001369958"/>
    </source>
</evidence>
<keyword evidence="9" id="KW-0808">Transferase</keyword>
<evidence type="ECO:0000256" key="3">
    <source>
        <dbReference type="ARBA" id="ARBA00022475"/>
    </source>
</evidence>
<feature type="transmembrane region" description="Helical" evidence="7">
    <location>
        <begin position="149"/>
        <end position="170"/>
    </location>
</feature>
<proteinExistence type="inferred from homology"/>